<dbReference type="GO" id="GO:0008270">
    <property type="term" value="F:zinc ion binding"/>
    <property type="evidence" value="ECO:0007669"/>
    <property type="project" value="UniProtKB-KW"/>
</dbReference>
<protein>
    <recommendedName>
        <fullName evidence="3">RING-type E3 ubiquitin transferase</fullName>
        <ecNumber evidence="3">2.3.2.27</ecNumber>
    </recommendedName>
</protein>
<dbReference type="InterPro" id="IPR013083">
    <property type="entry name" value="Znf_RING/FYVE/PHD"/>
</dbReference>
<evidence type="ECO:0000313" key="17">
    <source>
        <dbReference type="Proteomes" id="UP001164929"/>
    </source>
</evidence>
<evidence type="ECO:0000256" key="12">
    <source>
        <dbReference type="PROSITE-ProRule" id="PRU00175"/>
    </source>
</evidence>
<dbReference type="PROSITE" id="PS50089">
    <property type="entry name" value="ZF_RING_2"/>
    <property type="match status" value="1"/>
</dbReference>
<evidence type="ECO:0000256" key="8">
    <source>
        <dbReference type="ARBA" id="ARBA00022833"/>
    </source>
</evidence>
<dbReference type="Gene3D" id="3.30.40.10">
    <property type="entry name" value="Zinc/RING finger domain, C3HC4 (zinc finger)"/>
    <property type="match status" value="1"/>
</dbReference>
<comment type="subcellular location">
    <subcellularLocation>
        <location evidence="2">Membrane</location>
        <topology evidence="2">Single-pass membrane protein</topology>
    </subcellularLocation>
</comment>
<keyword evidence="5 14" id="KW-0812">Transmembrane</keyword>
<dbReference type="PANTHER" id="PTHR46905">
    <property type="entry name" value="RING-H2 FINGER PROTEIN ATL78"/>
    <property type="match status" value="1"/>
</dbReference>
<feature type="region of interest" description="Disordered" evidence="13">
    <location>
        <begin position="179"/>
        <end position="207"/>
    </location>
</feature>
<dbReference type="InterPro" id="IPR001841">
    <property type="entry name" value="Znf_RING"/>
</dbReference>
<keyword evidence="4" id="KW-0808">Transferase</keyword>
<dbReference type="SUPFAM" id="SSF57850">
    <property type="entry name" value="RING/U-box"/>
    <property type="match status" value="1"/>
</dbReference>
<feature type="domain" description="RING-type" evidence="15">
    <location>
        <begin position="127"/>
        <end position="169"/>
    </location>
</feature>
<evidence type="ECO:0000313" key="16">
    <source>
        <dbReference type="EMBL" id="KAJ7015176.1"/>
    </source>
</evidence>
<evidence type="ECO:0000256" key="1">
    <source>
        <dbReference type="ARBA" id="ARBA00000900"/>
    </source>
</evidence>
<accession>A0AAD6RUW3</accession>
<dbReference type="EMBL" id="JAQIZT010000001">
    <property type="protein sequence ID" value="KAJ7015176.1"/>
    <property type="molecule type" value="Genomic_DNA"/>
</dbReference>
<evidence type="ECO:0000256" key="5">
    <source>
        <dbReference type="ARBA" id="ARBA00022692"/>
    </source>
</evidence>
<keyword evidence="8" id="KW-0862">Zinc</keyword>
<comment type="similarity">
    <text evidence="11">Belongs to the RING-type zinc finger family. ATL subfamily.</text>
</comment>
<dbReference type="InterPro" id="IPR044602">
    <property type="entry name" value="ATL10/ATL72-79-like"/>
</dbReference>
<comment type="catalytic activity">
    <reaction evidence="1">
        <text>S-ubiquitinyl-[E2 ubiquitin-conjugating enzyme]-L-cysteine + [acceptor protein]-L-lysine = [E2 ubiquitin-conjugating enzyme]-L-cysteine + N(6)-ubiquitinyl-[acceptor protein]-L-lysine.</text>
        <dbReference type="EC" id="2.3.2.27"/>
    </reaction>
</comment>
<evidence type="ECO:0000256" key="11">
    <source>
        <dbReference type="ARBA" id="ARBA00024209"/>
    </source>
</evidence>
<organism evidence="16 17">
    <name type="scientific">Populus alba x Populus x berolinensis</name>
    <dbReference type="NCBI Taxonomy" id="444605"/>
    <lineage>
        <taxon>Eukaryota</taxon>
        <taxon>Viridiplantae</taxon>
        <taxon>Streptophyta</taxon>
        <taxon>Embryophyta</taxon>
        <taxon>Tracheophyta</taxon>
        <taxon>Spermatophyta</taxon>
        <taxon>Magnoliopsida</taxon>
        <taxon>eudicotyledons</taxon>
        <taxon>Gunneridae</taxon>
        <taxon>Pentapetalae</taxon>
        <taxon>rosids</taxon>
        <taxon>fabids</taxon>
        <taxon>Malpighiales</taxon>
        <taxon>Salicaceae</taxon>
        <taxon>Saliceae</taxon>
        <taxon>Populus</taxon>
    </lineage>
</organism>
<name>A0AAD6RUW3_9ROSI</name>
<keyword evidence="9 14" id="KW-1133">Transmembrane helix</keyword>
<evidence type="ECO:0000256" key="7">
    <source>
        <dbReference type="ARBA" id="ARBA00022786"/>
    </source>
</evidence>
<evidence type="ECO:0000256" key="10">
    <source>
        <dbReference type="ARBA" id="ARBA00023136"/>
    </source>
</evidence>
<evidence type="ECO:0000256" key="4">
    <source>
        <dbReference type="ARBA" id="ARBA00022679"/>
    </source>
</evidence>
<dbReference type="CDD" id="cd16461">
    <property type="entry name" value="RING-H2_EL5-like"/>
    <property type="match status" value="1"/>
</dbReference>
<keyword evidence="12" id="KW-0863">Zinc-finger</keyword>
<evidence type="ECO:0000256" key="6">
    <source>
        <dbReference type="ARBA" id="ARBA00022723"/>
    </source>
</evidence>
<dbReference type="GO" id="GO:0061630">
    <property type="term" value="F:ubiquitin protein ligase activity"/>
    <property type="evidence" value="ECO:0007669"/>
    <property type="project" value="UniProtKB-EC"/>
</dbReference>
<keyword evidence="10 14" id="KW-0472">Membrane</keyword>
<keyword evidence="17" id="KW-1185">Reference proteome</keyword>
<dbReference type="AlphaFoldDB" id="A0AAD6RUW3"/>
<feature type="transmembrane region" description="Helical" evidence="14">
    <location>
        <begin position="53"/>
        <end position="77"/>
    </location>
</feature>
<dbReference type="Proteomes" id="UP001164929">
    <property type="component" value="Chromosome 1"/>
</dbReference>
<dbReference type="Pfam" id="PF13639">
    <property type="entry name" value="zf-RING_2"/>
    <property type="match status" value="1"/>
</dbReference>
<dbReference type="EC" id="2.3.2.27" evidence="3"/>
<reference evidence="16 17" key="1">
    <citation type="journal article" date="2023" name="Mol. Ecol. Resour.">
        <title>Chromosome-level genome assembly of a triploid poplar Populus alba 'Berolinensis'.</title>
        <authorList>
            <person name="Chen S."/>
            <person name="Yu Y."/>
            <person name="Wang X."/>
            <person name="Wang S."/>
            <person name="Zhang T."/>
            <person name="Zhou Y."/>
            <person name="He R."/>
            <person name="Meng N."/>
            <person name="Wang Y."/>
            <person name="Liu W."/>
            <person name="Liu Z."/>
            <person name="Liu J."/>
            <person name="Guo Q."/>
            <person name="Huang H."/>
            <person name="Sederoff R.R."/>
            <person name="Wang G."/>
            <person name="Qu G."/>
            <person name="Chen S."/>
        </authorList>
    </citation>
    <scope>NUCLEOTIDE SEQUENCE [LARGE SCALE GENOMIC DNA]</scope>
    <source>
        <strain evidence="16">SC-2020</strain>
    </source>
</reference>
<dbReference type="GO" id="GO:0016567">
    <property type="term" value="P:protein ubiquitination"/>
    <property type="evidence" value="ECO:0007669"/>
    <property type="project" value="InterPro"/>
</dbReference>
<evidence type="ECO:0000256" key="2">
    <source>
        <dbReference type="ARBA" id="ARBA00004167"/>
    </source>
</evidence>
<evidence type="ECO:0000256" key="13">
    <source>
        <dbReference type="SAM" id="MobiDB-lite"/>
    </source>
</evidence>
<evidence type="ECO:0000259" key="15">
    <source>
        <dbReference type="PROSITE" id="PS50089"/>
    </source>
</evidence>
<dbReference type="SMART" id="SM00184">
    <property type="entry name" value="RING"/>
    <property type="match status" value="1"/>
</dbReference>
<evidence type="ECO:0000256" key="9">
    <source>
        <dbReference type="ARBA" id="ARBA00022989"/>
    </source>
</evidence>
<proteinExistence type="inferred from homology"/>
<keyword evidence="6" id="KW-0479">Metal-binding</keyword>
<comment type="caution">
    <text evidence="16">The sequence shown here is derived from an EMBL/GenBank/DDBJ whole genome shotgun (WGS) entry which is preliminary data.</text>
</comment>
<dbReference type="PANTHER" id="PTHR46905:SF1">
    <property type="entry name" value="RING-TYPE E3 UBIQUITIN TRANSFERASE"/>
    <property type="match status" value="1"/>
</dbReference>
<evidence type="ECO:0000256" key="14">
    <source>
        <dbReference type="SAM" id="Phobius"/>
    </source>
</evidence>
<keyword evidence="7" id="KW-0833">Ubl conjugation pathway</keyword>
<evidence type="ECO:0000256" key="3">
    <source>
        <dbReference type="ARBA" id="ARBA00012483"/>
    </source>
</evidence>
<dbReference type="GO" id="GO:0016020">
    <property type="term" value="C:membrane"/>
    <property type="evidence" value="ECO:0007669"/>
    <property type="project" value="UniProtKB-SubCell"/>
</dbReference>
<gene>
    <name evidence="16" type="ORF">NC653_004476</name>
</gene>
<sequence length="248" mass="26826">MRPAPLEAEAAAANISHLSPPPLHSRAPSCDPQVHSCKWWPYSNSNDFGANTAMILIILLCALICALLLNTAIRWFLRSNNSNSSDRLGELEEQRKPKDEADMATLVLATTQVYSAGMKLGGVEADCAICLSEFVEGEGIRVLGRCDHGFHVLCIEKWLSSHSSCPTCRRSCLASSPSSPEPDNCGAGNGHDSNSSQSAEPERAADNLSTNGNIPILVPFVSVAEWKRSLAFNSLPAKNYSFIALRDR</sequence>